<dbReference type="Proteomes" id="UP000076976">
    <property type="component" value="Unassembled WGS sequence"/>
</dbReference>
<dbReference type="Gene3D" id="3.40.50.1820">
    <property type="entry name" value="alpha/beta hydrolase"/>
    <property type="match status" value="1"/>
</dbReference>
<evidence type="ECO:0000313" key="2">
    <source>
        <dbReference type="EMBL" id="OAB88979.1"/>
    </source>
</evidence>
<dbReference type="InterPro" id="IPR000073">
    <property type="entry name" value="AB_hydrolase_1"/>
</dbReference>
<sequence>MTGTSEVVTREVVSPDGARVHVLDHRTTGDGDLPALVLAHGWTLDQSSWARVVSALQRRHAVRVVTYDQPGHGLSTLGRGRRATVRDLGETLRAVLAEVVPDGPLVLGGHSMGGMTVMAYAGAHPDELHERARGVLLMATTPELASLRRPIRGEGVVMGLQSVLPLAVPSLPMSRDMVRRATFGADEPDPRDLAHVVSMGRATSARATGRYFSALQGHDEIGSLGVFAGIPTVVLAGERDRLTPARWSRMYHERIPGAALDVVPRAGHMLAYEATDRVVEHLEDLLLGRPLRSSPTP</sequence>
<keyword evidence="3" id="KW-1185">Reference proteome</keyword>
<evidence type="ECO:0000259" key="1">
    <source>
        <dbReference type="Pfam" id="PF12697"/>
    </source>
</evidence>
<name>A0A176QGX8_9MICO</name>
<dbReference type="STRING" id="262209.AWH69_04250"/>
<comment type="caution">
    <text evidence="2">The sequence shown here is derived from an EMBL/GenBank/DDBJ whole genome shotgun (WGS) entry which is preliminary data.</text>
</comment>
<dbReference type="Pfam" id="PF12697">
    <property type="entry name" value="Abhydrolase_6"/>
    <property type="match status" value="1"/>
</dbReference>
<dbReference type="InterPro" id="IPR000639">
    <property type="entry name" value="Epox_hydrolase-like"/>
</dbReference>
<protein>
    <recommendedName>
        <fullName evidence="1">AB hydrolase-1 domain-containing protein</fullName>
    </recommendedName>
</protein>
<dbReference type="InterPro" id="IPR050266">
    <property type="entry name" value="AB_hydrolase_sf"/>
</dbReference>
<evidence type="ECO:0000313" key="3">
    <source>
        <dbReference type="Proteomes" id="UP000076976"/>
    </source>
</evidence>
<dbReference type="InterPro" id="IPR029058">
    <property type="entry name" value="AB_hydrolase_fold"/>
</dbReference>
<organism evidence="2 3">
    <name type="scientific">Janibacter melonis</name>
    <dbReference type="NCBI Taxonomy" id="262209"/>
    <lineage>
        <taxon>Bacteria</taxon>
        <taxon>Bacillati</taxon>
        <taxon>Actinomycetota</taxon>
        <taxon>Actinomycetes</taxon>
        <taxon>Micrococcales</taxon>
        <taxon>Intrasporangiaceae</taxon>
        <taxon>Janibacter</taxon>
    </lineage>
</organism>
<dbReference type="PRINTS" id="PR00412">
    <property type="entry name" value="EPOXHYDRLASE"/>
</dbReference>
<dbReference type="PRINTS" id="PR00111">
    <property type="entry name" value="ABHYDROLASE"/>
</dbReference>
<dbReference type="SUPFAM" id="SSF53474">
    <property type="entry name" value="alpha/beta-Hydrolases"/>
    <property type="match status" value="1"/>
</dbReference>
<accession>A0A176QGX8</accession>
<dbReference type="RefSeq" id="WP_068271925.1">
    <property type="nucleotide sequence ID" value="NZ_LQZG01000001.1"/>
</dbReference>
<proteinExistence type="predicted"/>
<reference evidence="2 3" key="1">
    <citation type="submission" date="2016-01" db="EMBL/GenBank/DDBJ databases">
        <title>Janibacter melonis strain CD11_4 genome sequencing and assembly.</title>
        <authorList>
            <person name="Nair G.R."/>
            <person name="Kaur G."/>
            <person name="Chander A.M."/>
            <person name="Mayilraj S."/>
        </authorList>
    </citation>
    <scope>NUCLEOTIDE SEQUENCE [LARGE SCALE GENOMIC DNA]</scope>
    <source>
        <strain evidence="2 3">CD11-4</strain>
    </source>
</reference>
<dbReference type="AlphaFoldDB" id="A0A176QGX8"/>
<feature type="domain" description="AB hydrolase-1" evidence="1">
    <location>
        <begin position="36"/>
        <end position="280"/>
    </location>
</feature>
<dbReference type="PANTHER" id="PTHR43798">
    <property type="entry name" value="MONOACYLGLYCEROL LIPASE"/>
    <property type="match status" value="1"/>
</dbReference>
<dbReference type="GO" id="GO:0003824">
    <property type="term" value="F:catalytic activity"/>
    <property type="evidence" value="ECO:0007669"/>
    <property type="project" value="InterPro"/>
</dbReference>
<dbReference type="EMBL" id="LQZG01000001">
    <property type="protein sequence ID" value="OAB88979.1"/>
    <property type="molecule type" value="Genomic_DNA"/>
</dbReference>
<gene>
    <name evidence="2" type="ORF">AWH69_04250</name>
</gene>